<dbReference type="PANTHER" id="PTHR11412:SF181">
    <property type="entry name" value="ALPHA-2-MACROGLOBULIN-LIKE PROTEIN 1"/>
    <property type="match status" value="1"/>
</dbReference>
<dbReference type="Pfam" id="PF07703">
    <property type="entry name" value="A2M_BRD"/>
    <property type="match status" value="1"/>
</dbReference>
<accession>A0AAV6Z2G1</accession>
<reference evidence="2" key="1">
    <citation type="thesis" date="2020" institute="ProQuest LLC" country="789 East Eisenhower Parkway, Ann Arbor, MI, USA">
        <title>Comparative Genomics and Chromosome Evolution.</title>
        <authorList>
            <person name="Mudd A.B."/>
        </authorList>
    </citation>
    <scope>NUCLEOTIDE SEQUENCE</scope>
    <source>
        <strain evidence="2">237g6f4</strain>
        <tissue evidence="2">Blood</tissue>
    </source>
</reference>
<dbReference type="Gene3D" id="2.20.130.20">
    <property type="match status" value="1"/>
</dbReference>
<comment type="caution">
    <text evidence="2">The sequence shown here is derived from an EMBL/GenBank/DDBJ whole genome shotgun (WGS) entry which is preliminary data.</text>
</comment>
<proteinExistence type="predicted"/>
<feature type="non-terminal residue" evidence="2">
    <location>
        <position position="1"/>
    </location>
</feature>
<feature type="domain" description="Alpha-2-macroglobulin bait region" evidence="1">
    <location>
        <begin position="238"/>
        <end position="391"/>
    </location>
</feature>
<dbReference type="Pfam" id="PF17791">
    <property type="entry name" value="MG3"/>
    <property type="match status" value="1"/>
</dbReference>
<dbReference type="Gene3D" id="2.60.40.1930">
    <property type="match status" value="1"/>
</dbReference>
<dbReference type="InterPro" id="IPR013783">
    <property type="entry name" value="Ig-like_fold"/>
</dbReference>
<evidence type="ECO:0000313" key="2">
    <source>
        <dbReference type="EMBL" id="KAG8541517.1"/>
    </source>
</evidence>
<dbReference type="Pfam" id="PF17789">
    <property type="entry name" value="MG4"/>
    <property type="match status" value="1"/>
</dbReference>
<feature type="non-terminal residue" evidence="2">
    <location>
        <position position="403"/>
    </location>
</feature>
<dbReference type="InterPro" id="IPR040839">
    <property type="entry name" value="MG4"/>
</dbReference>
<evidence type="ECO:0000259" key="1">
    <source>
        <dbReference type="SMART" id="SM01359"/>
    </source>
</evidence>
<protein>
    <recommendedName>
        <fullName evidence="1">Alpha-2-macroglobulin bait region domain-containing protein</fullName>
    </recommendedName>
</protein>
<dbReference type="InterPro" id="IPR050473">
    <property type="entry name" value="A2M/Complement_sys"/>
</dbReference>
<evidence type="ECO:0000313" key="3">
    <source>
        <dbReference type="Proteomes" id="UP000824782"/>
    </source>
</evidence>
<dbReference type="SMART" id="SM01359">
    <property type="entry name" value="A2M_N_2"/>
    <property type="match status" value="1"/>
</dbReference>
<dbReference type="Gene3D" id="2.60.40.10">
    <property type="entry name" value="Immunoglobulins"/>
    <property type="match status" value="1"/>
</dbReference>
<sequence>VPKRFTIKVDMPETVGSLDKVHSVKACGSYSYGKPISGSFNLSVCKENVLAFISHQASLDQEDINIEYMKDCQHITGVHTDDKGCLSREIDLTFFNFTNRFELLIAKVSLTEEVSGHTQVKTEFARFYYDRIMEFETTPEFYQKGLPLSVKLKVRKDQQPIANETVYLVVGLEEEDLNLTSVTNENGLAAFTLDTSNWDDMVSLWGKFSLEEVVDDKFKVSIAHFWLHPLYSESNSFLSVDTDAGQLTCDSDQYLTVEYFINTSELDPADKQLHFFYLYVSKGVILDNGKYDVDIGGQPLGSVLQGNFKLKIPKSFEYYPSYKFVVQTILNNGDIPSFTREFTIPECLNNKVKLKFSSDEVRPGGKLNLEVQADAGSLCSVRSVDKGVLDLRKHDTLKDTSSM</sequence>
<dbReference type="PANTHER" id="PTHR11412">
    <property type="entry name" value="MACROGLOBULIN / COMPLEMENT"/>
    <property type="match status" value="1"/>
</dbReference>
<gene>
    <name evidence="2" type="ORF">GDO81_028802</name>
</gene>
<organism evidence="2 3">
    <name type="scientific">Engystomops pustulosus</name>
    <name type="common">Tungara frog</name>
    <name type="synonym">Physalaemus pustulosus</name>
    <dbReference type="NCBI Taxonomy" id="76066"/>
    <lineage>
        <taxon>Eukaryota</taxon>
        <taxon>Metazoa</taxon>
        <taxon>Chordata</taxon>
        <taxon>Craniata</taxon>
        <taxon>Vertebrata</taxon>
        <taxon>Euteleostomi</taxon>
        <taxon>Amphibia</taxon>
        <taxon>Batrachia</taxon>
        <taxon>Anura</taxon>
        <taxon>Neobatrachia</taxon>
        <taxon>Hyloidea</taxon>
        <taxon>Leptodactylidae</taxon>
        <taxon>Leiuperinae</taxon>
        <taxon>Engystomops</taxon>
    </lineage>
</organism>
<dbReference type="InterPro" id="IPR011625">
    <property type="entry name" value="A2M_N_BRD"/>
</dbReference>
<keyword evidence="3" id="KW-1185">Reference proteome</keyword>
<name>A0AAV6Z2G1_ENGPU</name>
<dbReference type="InterPro" id="IPR041555">
    <property type="entry name" value="MG3"/>
</dbReference>
<dbReference type="AlphaFoldDB" id="A0AAV6Z2G1"/>
<dbReference type="EMBL" id="WNYA01007299">
    <property type="protein sequence ID" value="KAG8541517.1"/>
    <property type="molecule type" value="Genomic_DNA"/>
</dbReference>
<dbReference type="Proteomes" id="UP000824782">
    <property type="component" value="Unassembled WGS sequence"/>
</dbReference>